<gene>
    <name evidence="5" type="primary">lgrD</name>
    <name evidence="5" type="ORF">R69776_08167</name>
</gene>
<dbReference type="InterPro" id="IPR000873">
    <property type="entry name" value="AMP-dep_synth/lig_dom"/>
</dbReference>
<dbReference type="InterPro" id="IPR010071">
    <property type="entry name" value="AA_adenyl_dom"/>
</dbReference>
<dbReference type="Gene3D" id="3.30.300.30">
    <property type="match status" value="1"/>
</dbReference>
<evidence type="ECO:0000313" key="5">
    <source>
        <dbReference type="EMBL" id="CAE6864172.1"/>
    </source>
</evidence>
<keyword evidence="2" id="KW-0596">Phosphopantetheine</keyword>
<dbReference type="PROSITE" id="PS50075">
    <property type="entry name" value="CARRIER"/>
    <property type="match status" value="1"/>
</dbReference>
<dbReference type="PROSITE" id="PS00012">
    <property type="entry name" value="PHOSPHOPANTETHEINE"/>
    <property type="match status" value="1"/>
</dbReference>
<dbReference type="Gene3D" id="3.30.559.10">
    <property type="entry name" value="Chloramphenicol acetyltransferase-like domain"/>
    <property type="match status" value="1"/>
</dbReference>
<comment type="caution">
    <text evidence="5">The sequence shown here is derived from an EMBL/GenBank/DDBJ whole genome shotgun (WGS) entry which is preliminary data.</text>
</comment>
<accession>A0ABM8T7P9</accession>
<dbReference type="Gene3D" id="3.30.559.30">
    <property type="entry name" value="Nonribosomal peptide synthetase, condensation domain"/>
    <property type="match status" value="1"/>
</dbReference>
<dbReference type="SUPFAM" id="SSF47336">
    <property type="entry name" value="ACP-like"/>
    <property type="match status" value="1"/>
</dbReference>
<dbReference type="NCBIfam" id="TIGR01733">
    <property type="entry name" value="AA-adenyl-dom"/>
    <property type="match status" value="1"/>
</dbReference>
<feature type="domain" description="Carrier" evidence="4">
    <location>
        <begin position="1033"/>
        <end position="1108"/>
    </location>
</feature>
<dbReference type="InterPro" id="IPR009081">
    <property type="entry name" value="PP-bd_ACP"/>
</dbReference>
<dbReference type="InterPro" id="IPR025110">
    <property type="entry name" value="AMP-bd_C"/>
</dbReference>
<dbReference type="InterPro" id="IPR036736">
    <property type="entry name" value="ACP-like_sf"/>
</dbReference>
<evidence type="ECO:0000256" key="2">
    <source>
        <dbReference type="ARBA" id="ARBA00022450"/>
    </source>
</evidence>
<protein>
    <submittedName>
        <fullName evidence="5">Linear gramicidin synthase subunit D</fullName>
    </submittedName>
</protein>
<evidence type="ECO:0000313" key="6">
    <source>
        <dbReference type="Proteomes" id="UP000673821"/>
    </source>
</evidence>
<dbReference type="CDD" id="cd19543">
    <property type="entry name" value="DCL_NRPS"/>
    <property type="match status" value="1"/>
</dbReference>
<dbReference type="InterPro" id="IPR023213">
    <property type="entry name" value="CAT-like_dom_sf"/>
</dbReference>
<dbReference type="Gene3D" id="3.40.50.1820">
    <property type="entry name" value="alpha/beta hydrolase"/>
    <property type="match status" value="1"/>
</dbReference>
<evidence type="ECO:0000256" key="1">
    <source>
        <dbReference type="ARBA" id="ARBA00001957"/>
    </source>
</evidence>
<dbReference type="Proteomes" id="UP000673821">
    <property type="component" value="Unassembled WGS sequence"/>
</dbReference>
<dbReference type="Pfam" id="PF00668">
    <property type="entry name" value="Condensation"/>
    <property type="match status" value="1"/>
</dbReference>
<keyword evidence="3" id="KW-0597">Phosphoprotein</keyword>
<dbReference type="Pfam" id="PF00501">
    <property type="entry name" value="AMP-binding"/>
    <property type="match status" value="1"/>
</dbReference>
<dbReference type="PROSITE" id="PS00455">
    <property type="entry name" value="AMP_BINDING"/>
    <property type="match status" value="1"/>
</dbReference>
<comment type="cofactor">
    <cofactor evidence="1">
        <name>pantetheine 4'-phosphate</name>
        <dbReference type="ChEBI" id="CHEBI:47942"/>
    </cofactor>
</comment>
<proteinExistence type="predicted"/>
<dbReference type="InterPro" id="IPR001242">
    <property type="entry name" value="Condensation_dom"/>
</dbReference>
<dbReference type="PANTHER" id="PTHR45527:SF1">
    <property type="entry name" value="FATTY ACID SYNTHASE"/>
    <property type="match status" value="1"/>
</dbReference>
<dbReference type="Pfam" id="PF13193">
    <property type="entry name" value="AMP-binding_C"/>
    <property type="match status" value="1"/>
</dbReference>
<dbReference type="SUPFAM" id="SSF52777">
    <property type="entry name" value="CoA-dependent acyltransferases"/>
    <property type="match status" value="2"/>
</dbReference>
<dbReference type="Pfam" id="PF00550">
    <property type="entry name" value="PP-binding"/>
    <property type="match status" value="1"/>
</dbReference>
<dbReference type="InterPro" id="IPR006162">
    <property type="entry name" value="Ppantetheine_attach_site"/>
</dbReference>
<dbReference type="PANTHER" id="PTHR45527">
    <property type="entry name" value="NONRIBOSOMAL PEPTIDE SYNTHETASE"/>
    <property type="match status" value="1"/>
</dbReference>
<evidence type="ECO:0000256" key="3">
    <source>
        <dbReference type="ARBA" id="ARBA00022553"/>
    </source>
</evidence>
<dbReference type="Gene3D" id="3.40.50.980">
    <property type="match status" value="2"/>
</dbReference>
<dbReference type="EMBL" id="CAJNBH010000069">
    <property type="protein sequence ID" value="CAE6864172.1"/>
    <property type="molecule type" value="Genomic_DNA"/>
</dbReference>
<name>A0ABM8T7P9_9BURK</name>
<dbReference type="InterPro" id="IPR029058">
    <property type="entry name" value="AB_hydrolase_fold"/>
</dbReference>
<dbReference type="SUPFAM" id="SSF56801">
    <property type="entry name" value="Acetyl-CoA synthetase-like"/>
    <property type="match status" value="1"/>
</dbReference>
<sequence>MNWRYRTDRLTQQEVEACAADFTQQLQNMIDAAQRPATRLYASDFPLARLSQPALDALKLNPASIVDIYPATQAQQGLLLHTQLGASSGIYVNQLRLTLRGPLDVAALRDAWRVAAARHEILRTAFVVSPEADMLQVVHREVEVPFAEHDWSSLDPVTYDNKLAAWREADVARGFDIEAPPLMRIALVRRPDGAHDLIRTHHHALVDGWSGARLLGEIVDEYRARLQGLSSARPAPSRYRNYLEWLASANRESESHAWWQERIALLDEPALLTASLGTPVFATREQPSADAISTSEMTFDADLSDRLRATAQRYRVTLNTLMQGAWALLLSRYGNRAQAAFGVTVAGRPGDLAGAQDMLGLFINTLPVWTDVPDGARLSTWLAALQQINSAMREHEQTPLAQVQRWSARTGDALFDSLLVFENYPADEALSSSDDLFTVDALDSIERTHYPLTLTIVPRGTITLHWAWRAARFAPVNVEAVARHFVELLTRFTEQSDPLLTSIALASVHAVAASSVQEILDTVSFTPVHRRIANHANGAAAARTAVVSGDTTLSFGQLEAWSNRIAQRLRRLGVKDDTCVAVCVDRSVGLAAALLGTLKSGAAYVPLDASYPAARLAAMLDDAQVEVVVADEACAQMHAVLFADRVLVRIDDVDDERDAPLPDAASSFDENRLAYVIHTSGSTGRPKGVAVTHGALARLLSSIGERPGLSAADTLVSVTTVSFDIFALELYAPLIAGATVVIAPRAVVTDGRRLAALLEDSGATMMQATPMGWRVLLEGGWPGAQGRRFVALCGGEALAPDLAAQLLARGVELWNMYGPTETTIWSSVARIVSAALPITLGEAVGHTVLRVVDRAGRHVPVGGVGELCIGGANLARGYVGQAGLSAERFVPDALGEPGARLYRTGDLARVRVDGGIDYLGRLDQQIKFRGYRIEIGEIEAQLARSAGVRHAAVALAGEGAAQRLIAFVVSDNTLDAARVRHELGQVLPVHMTPSTIEQIDAMPLTSNGKLDRKVLRSMANGIGTQAASTHRTPPSTATEKTLCALWARALNVADVGIDDDFFELGGHSLLAVRLASQMAAEFGRPVDVAQLFKLATIRRIALALDEAVGQAARDEEDDSADQFKDLLSTLDD</sequence>
<dbReference type="InterPro" id="IPR020845">
    <property type="entry name" value="AMP-binding_CS"/>
</dbReference>
<reference evidence="5 6" key="1">
    <citation type="submission" date="2021-02" db="EMBL/GenBank/DDBJ databases">
        <authorList>
            <person name="Vanwijnsberghe S."/>
        </authorList>
    </citation>
    <scope>NUCLEOTIDE SEQUENCE [LARGE SCALE GENOMIC DNA]</scope>
    <source>
        <strain evidence="5 6">R-69776</strain>
    </source>
</reference>
<organism evidence="5 6">
    <name type="scientific">Paraburkholderia nemoris</name>
    <dbReference type="NCBI Taxonomy" id="2793076"/>
    <lineage>
        <taxon>Bacteria</taxon>
        <taxon>Pseudomonadati</taxon>
        <taxon>Pseudomonadota</taxon>
        <taxon>Betaproteobacteria</taxon>
        <taxon>Burkholderiales</taxon>
        <taxon>Burkholderiaceae</taxon>
        <taxon>Paraburkholderia</taxon>
    </lineage>
</organism>
<dbReference type="SMART" id="SM00823">
    <property type="entry name" value="PKS_PP"/>
    <property type="match status" value="1"/>
</dbReference>
<evidence type="ECO:0000259" key="4">
    <source>
        <dbReference type="PROSITE" id="PS50075"/>
    </source>
</evidence>
<dbReference type="InterPro" id="IPR045851">
    <property type="entry name" value="AMP-bd_C_sf"/>
</dbReference>
<keyword evidence="6" id="KW-1185">Reference proteome</keyword>
<dbReference type="Gene3D" id="2.30.38.10">
    <property type="entry name" value="Luciferase, Domain 3"/>
    <property type="match status" value="1"/>
</dbReference>
<dbReference type="InterPro" id="IPR020806">
    <property type="entry name" value="PKS_PP-bd"/>
</dbReference>